<feature type="compositionally biased region" description="Polar residues" evidence="1">
    <location>
        <begin position="87"/>
        <end position="97"/>
    </location>
</feature>
<sequence>MVAQTEEALTATGTTNPTNPKLHTITPKPKPTQQTAPQPNHRNPTQNPQPSPPQLTINPSQPVQQEPPIGKDKPTKPPKPSNKPSSITHTQDTTHTKAITHILQRPPHTPTVDTVRTNPKSKETHPIDSPDGTSQGEICLENKSATFHSDSLDTCTSSSKEVIAQSTACSQAAETEVVAQHDSSPPPSPKAVRKKKGGKKGKEKCSY</sequence>
<name>A0ABQ9AFA9_9ROSI</name>
<proteinExistence type="predicted"/>
<dbReference type="PRINTS" id="PR01217">
    <property type="entry name" value="PRICHEXTENSN"/>
</dbReference>
<evidence type="ECO:0000313" key="3">
    <source>
        <dbReference type="Proteomes" id="UP001141253"/>
    </source>
</evidence>
<feature type="compositionally biased region" description="Basic residues" evidence="1">
    <location>
        <begin position="191"/>
        <end position="207"/>
    </location>
</feature>
<organism evidence="2 3">
    <name type="scientific">Salix suchowensis</name>
    <dbReference type="NCBI Taxonomy" id="1278906"/>
    <lineage>
        <taxon>Eukaryota</taxon>
        <taxon>Viridiplantae</taxon>
        <taxon>Streptophyta</taxon>
        <taxon>Embryophyta</taxon>
        <taxon>Tracheophyta</taxon>
        <taxon>Spermatophyta</taxon>
        <taxon>Magnoliopsida</taxon>
        <taxon>eudicotyledons</taxon>
        <taxon>Gunneridae</taxon>
        <taxon>Pentapetalae</taxon>
        <taxon>rosids</taxon>
        <taxon>fabids</taxon>
        <taxon>Malpighiales</taxon>
        <taxon>Salicaceae</taxon>
        <taxon>Saliceae</taxon>
        <taxon>Salix</taxon>
    </lineage>
</organism>
<evidence type="ECO:0000313" key="2">
    <source>
        <dbReference type="EMBL" id="KAJ6333868.1"/>
    </source>
</evidence>
<dbReference type="Proteomes" id="UP001141253">
    <property type="component" value="Chromosome 11"/>
</dbReference>
<dbReference type="EMBL" id="JAPFFI010000021">
    <property type="protein sequence ID" value="KAJ6333868.1"/>
    <property type="molecule type" value="Genomic_DNA"/>
</dbReference>
<accession>A0ABQ9AFA9</accession>
<feature type="compositionally biased region" description="Low complexity" evidence="1">
    <location>
        <begin position="31"/>
        <end position="46"/>
    </location>
</feature>
<keyword evidence="3" id="KW-1185">Reference proteome</keyword>
<reference evidence="2" key="1">
    <citation type="submission" date="2022-10" db="EMBL/GenBank/DDBJ databases">
        <authorList>
            <person name="Hyden B.L."/>
            <person name="Feng K."/>
            <person name="Yates T."/>
            <person name="Jawdy S."/>
            <person name="Smart L.B."/>
            <person name="Muchero W."/>
        </authorList>
    </citation>
    <scope>NUCLEOTIDE SEQUENCE</scope>
    <source>
        <tissue evidence="2">Shoot tip</tissue>
    </source>
</reference>
<comment type="caution">
    <text evidence="2">The sequence shown here is derived from an EMBL/GenBank/DDBJ whole genome shotgun (WGS) entry which is preliminary data.</text>
</comment>
<feature type="compositionally biased region" description="Polar residues" evidence="1">
    <location>
        <begin position="55"/>
        <end position="64"/>
    </location>
</feature>
<gene>
    <name evidence="2" type="ORF">OIU77_009702</name>
</gene>
<protein>
    <submittedName>
        <fullName evidence="2">Uncharacterized protein</fullName>
    </submittedName>
</protein>
<feature type="compositionally biased region" description="Polar residues" evidence="1">
    <location>
        <begin position="11"/>
        <end position="21"/>
    </location>
</feature>
<feature type="region of interest" description="Disordered" evidence="1">
    <location>
        <begin position="159"/>
        <end position="207"/>
    </location>
</feature>
<reference evidence="2" key="2">
    <citation type="journal article" date="2023" name="Int. J. Mol. Sci.">
        <title>De Novo Assembly and Annotation of 11 Diverse Shrub Willow (Salix) Genomes Reveals Novel Gene Organization in Sex-Linked Regions.</title>
        <authorList>
            <person name="Hyden B."/>
            <person name="Feng K."/>
            <person name="Yates T.B."/>
            <person name="Jawdy S."/>
            <person name="Cereghino C."/>
            <person name="Smart L.B."/>
            <person name="Muchero W."/>
        </authorList>
    </citation>
    <scope>NUCLEOTIDE SEQUENCE</scope>
    <source>
        <tissue evidence="2">Shoot tip</tissue>
    </source>
</reference>
<evidence type="ECO:0000256" key="1">
    <source>
        <dbReference type="SAM" id="MobiDB-lite"/>
    </source>
</evidence>
<feature type="compositionally biased region" description="Polar residues" evidence="1">
    <location>
        <begin position="159"/>
        <end position="173"/>
    </location>
</feature>
<feature type="region of interest" description="Disordered" evidence="1">
    <location>
        <begin position="1"/>
        <end position="141"/>
    </location>
</feature>